<dbReference type="PRINTS" id="PR00175">
    <property type="entry name" value="NAALASMPORT"/>
</dbReference>
<dbReference type="GO" id="GO:0005283">
    <property type="term" value="F:amino acid:sodium symporter activity"/>
    <property type="evidence" value="ECO:0007669"/>
    <property type="project" value="InterPro"/>
</dbReference>
<dbReference type="OrthoDB" id="9806926at2"/>
<evidence type="ECO:0000256" key="5">
    <source>
        <dbReference type="ARBA" id="ARBA00022692"/>
    </source>
</evidence>
<dbReference type="InterPro" id="IPR001463">
    <property type="entry name" value="Na/Ala_symport"/>
</dbReference>
<keyword evidence="5 8" id="KW-0812">Transmembrane</keyword>
<gene>
    <name evidence="10" type="primary">alsT</name>
    <name evidence="10" type="ORF">DEA8626_02331</name>
</gene>
<feature type="transmembrane region" description="Helical" evidence="8">
    <location>
        <begin position="188"/>
        <end position="206"/>
    </location>
</feature>
<feature type="transmembrane region" description="Helical" evidence="8">
    <location>
        <begin position="226"/>
        <end position="245"/>
    </location>
</feature>
<feature type="transmembrane region" description="Helical" evidence="8">
    <location>
        <begin position="451"/>
        <end position="469"/>
    </location>
</feature>
<keyword evidence="11" id="KW-1185">Reference proteome</keyword>
<dbReference type="EMBL" id="OMOQ01000001">
    <property type="protein sequence ID" value="SPH18787.1"/>
    <property type="molecule type" value="Genomic_DNA"/>
</dbReference>
<feature type="transmembrane region" description="Helical" evidence="8">
    <location>
        <begin position="407"/>
        <end position="430"/>
    </location>
</feature>
<dbReference type="NCBIfam" id="TIGR00835">
    <property type="entry name" value="agcS"/>
    <property type="match status" value="1"/>
</dbReference>
<proteinExistence type="inferred from homology"/>
<evidence type="ECO:0000256" key="4">
    <source>
        <dbReference type="ARBA" id="ARBA00022475"/>
    </source>
</evidence>
<comment type="subcellular location">
    <subcellularLocation>
        <location evidence="8">Cell inner membrane</location>
        <topology evidence="8">Multi-pass membrane protein</topology>
    </subcellularLocation>
    <subcellularLocation>
        <location evidence="1">Cell membrane</location>
        <topology evidence="1">Multi-pass membrane protein</topology>
    </subcellularLocation>
</comment>
<evidence type="ECO:0000256" key="6">
    <source>
        <dbReference type="ARBA" id="ARBA00022989"/>
    </source>
</evidence>
<feature type="transmembrane region" description="Helical" evidence="8">
    <location>
        <begin position="57"/>
        <end position="78"/>
    </location>
</feature>
<sequence length="514" mass="54391">MHRIETRSLIGAALLAVVASAAQAQSVDDSINQAFASATGWFVNFIFSNFPGTSFPWIVGWLVVAASVFTIYFGFIQFRVLGHSIALVKGDYADPNDAGEVSHFQALATALSGTVGLGNIAGVAVAVGIGGPGATFWMILAGLLGMASKFTECTLGVKYRNEFPDGHVSGGPMYYLTKGFAERGVPGGKVLAVMFSIFCILGAFGGGNMFQANQAHQQLSGVLGEYPGWITGLVFAAIVFIVIVGGIKSIARVTEKVVPFMAILYVSCAIVIIAMNIGNIGWAFGQIFAGAFTDMGITGGAVGALIQGFRRAAFSNEAGVGSAAIAHSAVRTKEPITEGFVSLLEPFIDTVVICTMTALVIIFTQQLIVDPETGLYVMDEATGRIATIDGNSGVGLTSAAFGSALSWFPYLLVVAVVLFAFSTMISWSYYGLKAWTYLFGEGKMQELIFKLLFCFFVIVGAAASLGPVIDFSDAAIFAMAVVNIIGLYVLMPIVKREVESYLSRLKTGEIRKFA</sequence>
<dbReference type="Gene3D" id="1.20.1740.10">
    <property type="entry name" value="Amino acid/polyamine transporter I"/>
    <property type="match status" value="1"/>
</dbReference>
<dbReference type="GO" id="GO:0005886">
    <property type="term" value="C:plasma membrane"/>
    <property type="evidence" value="ECO:0007669"/>
    <property type="project" value="UniProtKB-SubCell"/>
</dbReference>
<evidence type="ECO:0000256" key="7">
    <source>
        <dbReference type="ARBA" id="ARBA00023136"/>
    </source>
</evidence>
<dbReference type="AlphaFoldDB" id="A0A2R8B847"/>
<feature type="transmembrane region" description="Helical" evidence="8">
    <location>
        <begin position="257"/>
        <end position="277"/>
    </location>
</feature>
<organism evidence="10 11">
    <name type="scientific">Albidovulum aquaemixtae</name>
    <dbReference type="NCBI Taxonomy" id="1542388"/>
    <lineage>
        <taxon>Bacteria</taxon>
        <taxon>Pseudomonadati</taxon>
        <taxon>Pseudomonadota</taxon>
        <taxon>Alphaproteobacteria</taxon>
        <taxon>Rhodobacterales</taxon>
        <taxon>Paracoccaceae</taxon>
        <taxon>Albidovulum</taxon>
    </lineage>
</organism>
<evidence type="ECO:0000313" key="10">
    <source>
        <dbReference type="EMBL" id="SPH18787.1"/>
    </source>
</evidence>
<keyword evidence="6 8" id="KW-1133">Transmembrane helix</keyword>
<evidence type="ECO:0000313" key="11">
    <source>
        <dbReference type="Proteomes" id="UP000244924"/>
    </source>
</evidence>
<comment type="similarity">
    <text evidence="2 8">Belongs to the alanine or glycine:cation symporter (AGCS) (TC 2.A.25) family.</text>
</comment>
<evidence type="ECO:0000256" key="1">
    <source>
        <dbReference type="ARBA" id="ARBA00004651"/>
    </source>
</evidence>
<evidence type="ECO:0000256" key="2">
    <source>
        <dbReference type="ARBA" id="ARBA00009261"/>
    </source>
</evidence>
<feature type="transmembrane region" description="Helical" evidence="8">
    <location>
        <begin position="120"/>
        <end position="140"/>
    </location>
</feature>
<keyword evidence="7 8" id="KW-0472">Membrane</keyword>
<evidence type="ECO:0000256" key="3">
    <source>
        <dbReference type="ARBA" id="ARBA00022448"/>
    </source>
</evidence>
<feature type="chain" id="PRO_5015305386" evidence="9">
    <location>
        <begin position="25"/>
        <end position="514"/>
    </location>
</feature>
<dbReference type="Pfam" id="PF01235">
    <property type="entry name" value="Na_Ala_symp"/>
    <property type="match status" value="1"/>
</dbReference>
<feature type="transmembrane region" description="Helical" evidence="8">
    <location>
        <begin position="475"/>
        <end position="494"/>
    </location>
</feature>
<reference evidence="10 11" key="1">
    <citation type="submission" date="2018-03" db="EMBL/GenBank/DDBJ databases">
        <authorList>
            <person name="Keele B.F."/>
        </authorList>
    </citation>
    <scope>NUCLEOTIDE SEQUENCE [LARGE SCALE GENOMIC DNA]</scope>
    <source>
        <strain evidence="10 11">CECT 8626</strain>
    </source>
</reference>
<feature type="transmembrane region" description="Helical" evidence="8">
    <location>
        <begin position="283"/>
        <end position="306"/>
    </location>
</feature>
<keyword evidence="3 8" id="KW-0813">Transport</keyword>
<name>A0A2R8B847_9RHOB</name>
<evidence type="ECO:0000256" key="8">
    <source>
        <dbReference type="RuleBase" id="RU363064"/>
    </source>
</evidence>
<accession>A0A2R8B847</accession>
<protein>
    <submittedName>
        <fullName evidence="10">Amino-acid carrier protein AlsT</fullName>
    </submittedName>
</protein>
<feature type="signal peptide" evidence="9">
    <location>
        <begin position="1"/>
        <end position="24"/>
    </location>
</feature>
<evidence type="ECO:0000256" key="9">
    <source>
        <dbReference type="SAM" id="SignalP"/>
    </source>
</evidence>
<dbReference type="RefSeq" id="WP_108853175.1">
    <property type="nucleotide sequence ID" value="NZ_OMOQ01000001.1"/>
</dbReference>
<keyword evidence="9" id="KW-0732">Signal</keyword>
<keyword evidence="8" id="KW-0769">Symport</keyword>
<feature type="transmembrane region" description="Helical" evidence="8">
    <location>
        <begin position="347"/>
        <end position="368"/>
    </location>
</feature>
<dbReference type="Proteomes" id="UP000244924">
    <property type="component" value="Unassembled WGS sequence"/>
</dbReference>
<keyword evidence="8" id="KW-0997">Cell inner membrane</keyword>
<dbReference type="PANTHER" id="PTHR30330:SF3">
    <property type="entry name" value="TRANSCRIPTIONAL REGULATOR, LRP FAMILY"/>
    <property type="match status" value="1"/>
</dbReference>
<keyword evidence="4" id="KW-1003">Cell membrane</keyword>
<dbReference type="PANTHER" id="PTHR30330">
    <property type="entry name" value="AGSS FAMILY TRANSPORTER, SODIUM-ALANINE"/>
    <property type="match status" value="1"/>
</dbReference>